<evidence type="ECO:0000313" key="12">
    <source>
        <dbReference type="Proteomes" id="UP000587586"/>
    </source>
</evidence>
<dbReference type="Pfam" id="PF13426">
    <property type="entry name" value="PAS_9"/>
    <property type="match status" value="1"/>
</dbReference>
<dbReference type="SMART" id="SM00387">
    <property type="entry name" value="HATPase_c"/>
    <property type="match status" value="1"/>
</dbReference>
<dbReference type="AlphaFoldDB" id="A0A6V8N9T7"/>
<dbReference type="CDD" id="cd00130">
    <property type="entry name" value="PAS"/>
    <property type="match status" value="1"/>
</dbReference>
<sequence>MKTSSGELCADERVIVLLKQRRDAASIPKVLGEVGVHALLCATLEEVCAEVAKGIGALIIGDDLISHSSIGCLRDTLARQPAWSELPIMVLLRPGPESSRLQNTLLLPGDVTLIERPVRVNTLVAHVQAALRGRRRQYLVRDQMLELERSERRYRTLFNSIDEAFCIIEVISDKDGKALDYRFLETNPAFVKHTGLSQAQGKAMRQLVPEHEEFWFETYGAIVRTGEPVRFYNRARQLDRWLDVYAFRYGEPQECQVAVLFRDITERREAEEALRRSEKKFATIFHCAPALVAITTLKEGRIADINDTALGFLGYRREEVVGRTTLQIGLWESTQERERMVQAIEDRGRIHDLEVSFRGKTGESYTGLFSGEFIDIDQDRYLLSMVKDITERKRSELEIERLNTDLAAQVEELKEANLELEAFNRMVSHDLRQPLNSIGLSIQTVEIICSDKLDEECQRYLQSIFKKILVMNQLIDTLLRFSGSTRVELRRGPVDVSELARGVAAEVRENETEARRARFDIAEGLTANADKSLLKTVLQNLIGNAWKYTSMRDEAIIEVGARELEGQPAFYVRDNGKGFDMEDAEEIFAPFKRLPGADGFKGFGVGLATVERIIRRHGGRVWAEAQTDRGATFYFTLPVQGGGEVR</sequence>
<feature type="coiled-coil region" evidence="7">
    <location>
        <begin position="392"/>
        <end position="426"/>
    </location>
</feature>
<evidence type="ECO:0000313" key="11">
    <source>
        <dbReference type="EMBL" id="GFO68019.1"/>
    </source>
</evidence>
<feature type="domain" description="PAC" evidence="10">
    <location>
        <begin position="351"/>
        <end position="401"/>
    </location>
</feature>
<evidence type="ECO:0000256" key="4">
    <source>
        <dbReference type="ARBA" id="ARBA00022679"/>
    </source>
</evidence>
<evidence type="ECO:0000256" key="6">
    <source>
        <dbReference type="ARBA" id="ARBA00023136"/>
    </source>
</evidence>
<dbReference type="PRINTS" id="PR00344">
    <property type="entry name" value="BCTRLSENSOR"/>
</dbReference>
<reference evidence="12" key="1">
    <citation type="submission" date="2020-06" db="EMBL/GenBank/DDBJ databases">
        <title>Draft genomic sequecing of Geomonas sp. Red745.</title>
        <authorList>
            <person name="Itoh H."/>
            <person name="Xu Z.X."/>
            <person name="Ushijima N."/>
            <person name="Masuda Y."/>
            <person name="Shiratori Y."/>
            <person name="Senoo K."/>
        </authorList>
    </citation>
    <scope>NUCLEOTIDE SEQUENCE [LARGE SCALE GENOMIC DNA]</scope>
    <source>
        <strain evidence="12">Red745</strain>
    </source>
</reference>
<keyword evidence="7" id="KW-0175">Coiled coil</keyword>
<organism evidence="11 12">
    <name type="scientific">Geomonas limicola</name>
    <dbReference type="NCBI Taxonomy" id="2740186"/>
    <lineage>
        <taxon>Bacteria</taxon>
        <taxon>Pseudomonadati</taxon>
        <taxon>Thermodesulfobacteriota</taxon>
        <taxon>Desulfuromonadia</taxon>
        <taxon>Geobacterales</taxon>
        <taxon>Geobacteraceae</taxon>
        <taxon>Geomonas</taxon>
    </lineage>
</organism>
<comment type="catalytic activity">
    <reaction evidence="1">
        <text>ATP + protein L-histidine = ADP + protein N-phospho-L-histidine.</text>
        <dbReference type="EC" id="2.7.13.3"/>
    </reaction>
</comment>
<dbReference type="Pfam" id="PF02518">
    <property type="entry name" value="HATPase_c"/>
    <property type="match status" value="1"/>
</dbReference>
<dbReference type="InterPro" id="IPR035965">
    <property type="entry name" value="PAS-like_dom_sf"/>
</dbReference>
<feature type="domain" description="PAS" evidence="9">
    <location>
        <begin position="277"/>
        <end position="326"/>
    </location>
</feature>
<dbReference type="InterPro" id="IPR005467">
    <property type="entry name" value="His_kinase_dom"/>
</dbReference>
<dbReference type="EMBL" id="BLXZ01000003">
    <property type="protein sequence ID" value="GFO68019.1"/>
    <property type="molecule type" value="Genomic_DNA"/>
</dbReference>
<keyword evidence="5" id="KW-0418">Kinase</keyword>
<dbReference type="Gene3D" id="3.30.450.20">
    <property type="entry name" value="PAS domain"/>
    <property type="match status" value="2"/>
</dbReference>
<dbReference type="InterPro" id="IPR050351">
    <property type="entry name" value="BphY/WalK/GraS-like"/>
</dbReference>
<dbReference type="SMART" id="SM00091">
    <property type="entry name" value="PAS"/>
    <property type="match status" value="2"/>
</dbReference>
<dbReference type="SUPFAM" id="SSF55874">
    <property type="entry name" value="ATPase domain of HSP90 chaperone/DNA topoisomerase II/histidine kinase"/>
    <property type="match status" value="1"/>
</dbReference>
<dbReference type="InterPro" id="IPR003594">
    <property type="entry name" value="HATPase_dom"/>
</dbReference>
<evidence type="ECO:0000256" key="1">
    <source>
        <dbReference type="ARBA" id="ARBA00000085"/>
    </source>
</evidence>
<dbReference type="PANTHER" id="PTHR42878:SF15">
    <property type="entry name" value="BACTERIOPHYTOCHROME"/>
    <property type="match status" value="1"/>
</dbReference>
<dbReference type="PROSITE" id="PS50113">
    <property type="entry name" value="PAC"/>
    <property type="match status" value="1"/>
</dbReference>
<keyword evidence="4" id="KW-0808">Transferase</keyword>
<protein>
    <recommendedName>
        <fullName evidence="2">histidine kinase</fullName>
        <ecNumber evidence="2">2.7.13.3</ecNumber>
    </recommendedName>
</protein>
<dbReference type="GO" id="GO:0030295">
    <property type="term" value="F:protein kinase activator activity"/>
    <property type="evidence" value="ECO:0007669"/>
    <property type="project" value="TreeGrafter"/>
</dbReference>
<evidence type="ECO:0000256" key="5">
    <source>
        <dbReference type="ARBA" id="ARBA00022777"/>
    </source>
</evidence>
<evidence type="ECO:0000256" key="2">
    <source>
        <dbReference type="ARBA" id="ARBA00012438"/>
    </source>
</evidence>
<evidence type="ECO:0000259" key="10">
    <source>
        <dbReference type="PROSITE" id="PS50113"/>
    </source>
</evidence>
<dbReference type="InterPro" id="IPR000014">
    <property type="entry name" value="PAS"/>
</dbReference>
<evidence type="ECO:0000256" key="3">
    <source>
        <dbReference type="ARBA" id="ARBA00022553"/>
    </source>
</evidence>
<dbReference type="Gene3D" id="1.10.287.130">
    <property type="match status" value="1"/>
</dbReference>
<dbReference type="PROSITE" id="PS50112">
    <property type="entry name" value="PAS"/>
    <property type="match status" value="1"/>
</dbReference>
<dbReference type="SUPFAM" id="SSF55785">
    <property type="entry name" value="PYP-like sensor domain (PAS domain)"/>
    <property type="match status" value="2"/>
</dbReference>
<dbReference type="GO" id="GO:0016020">
    <property type="term" value="C:membrane"/>
    <property type="evidence" value="ECO:0007669"/>
    <property type="project" value="UniProtKB-SubCell"/>
</dbReference>
<comment type="caution">
    <text evidence="11">The sequence shown here is derived from an EMBL/GenBank/DDBJ whole genome shotgun (WGS) entry which is preliminary data.</text>
</comment>
<keyword evidence="6" id="KW-0472">Membrane</keyword>
<dbReference type="Pfam" id="PF00512">
    <property type="entry name" value="HisKA"/>
    <property type="match status" value="1"/>
</dbReference>
<dbReference type="FunFam" id="3.30.565.10:FF:000006">
    <property type="entry name" value="Sensor histidine kinase WalK"/>
    <property type="match status" value="1"/>
</dbReference>
<dbReference type="EC" id="2.7.13.3" evidence="2"/>
<keyword evidence="12" id="KW-1185">Reference proteome</keyword>
<dbReference type="InterPro" id="IPR003661">
    <property type="entry name" value="HisK_dim/P_dom"/>
</dbReference>
<evidence type="ECO:0000259" key="9">
    <source>
        <dbReference type="PROSITE" id="PS50112"/>
    </source>
</evidence>
<accession>A0A6V8N9T7</accession>
<dbReference type="InterPro" id="IPR036890">
    <property type="entry name" value="HATPase_C_sf"/>
</dbReference>
<gene>
    <name evidence="11" type="ORF">GMLC_15980</name>
</gene>
<dbReference type="Gene3D" id="3.30.565.10">
    <property type="entry name" value="Histidine kinase-like ATPase, C-terminal domain"/>
    <property type="match status" value="1"/>
</dbReference>
<evidence type="ECO:0000259" key="8">
    <source>
        <dbReference type="PROSITE" id="PS50109"/>
    </source>
</evidence>
<dbReference type="CDD" id="cd00082">
    <property type="entry name" value="HisKA"/>
    <property type="match status" value="1"/>
</dbReference>
<dbReference type="Pfam" id="PF13188">
    <property type="entry name" value="PAS_8"/>
    <property type="match status" value="1"/>
</dbReference>
<dbReference type="RefSeq" id="WP_183360545.1">
    <property type="nucleotide sequence ID" value="NZ_BLXZ01000003.1"/>
</dbReference>
<dbReference type="SUPFAM" id="SSF47384">
    <property type="entry name" value="Homodimeric domain of signal transducing histidine kinase"/>
    <property type="match status" value="1"/>
</dbReference>
<proteinExistence type="predicted"/>
<name>A0A6V8N9T7_9BACT</name>
<keyword evidence="3" id="KW-0597">Phosphoprotein</keyword>
<dbReference type="InterPro" id="IPR036097">
    <property type="entry name" value="HisK_dim/P_sf"/>
</dbReference>
<dbReference type="PROSITE" id="PS50109">
    <property type="entry name" value="HIS_KIN"/>
    <property type="match status" value="1"/>
</dbReference>
<dbReference type="SMART" id="SM00388">
    <property type="entry name" value="HisKA"/>
    <property type="match status" value="1"/>
</dbReference>
<dbReference type="Proteomes" id="UP000587586">
    <property type="component" value="Unassembled WGS sequence"/>
</dbReference>
<dbReference type="GO" id="GO:0007234">
    <property type="term" value="P:osmosensory signaling via phosphorelay pathway"/>
    <property type="evidence" value="ECO:0007669"/>
    <property type="project" value="TreeGrafter"/>
</dbReference>
<dbReference type="GO" id="GO:0000155">
    <property type="term" value="F:phosphorelay sensor kinase activity"/>
    <property type="evidence" value="ECO:0007669"/>
    <property type="project" value="InterPro"/>
</dbReference>
<feature type="domain" description="Histidine kinase" evidence="8">
    <location>
        <begin position="426"/>
        <end position="641"/>
    </location>
</feature>
<dbReference type="InterPro" id="IPR000700">
    <property type="entry name" value="PAS-assoc_C"/>
</dbReference>
<dbReference type="NCBIfam" id="TIGR00229">
    <property type="entry name" value="sensory_box"/>
    <property type="match status" value="2"/>
</dbReference>
<dbReference type="GO" id="GO:0000156">
    <property type="term" value="F:phosphorelay response regulator activity"/>
    <property type="evidence" value="ECO:0007669"/>
    <property type="project" value="TreeGrafter"/>
</dbReference>
<dbReference type="PANTHER" id="PTHR42878">
    <property type="entry name" value="TWO-COMPONENT HISTIDINE KINASE"/>
    <property type="match status" value="1"/>
</dbReference>
<evidence type="ECO:0000256" key="7">
    <source>
        <dbReference type="SAM" id="Coils"/>
    </source>
</evidence>
<dbReference type="InterPro" id="IPR004358">
    <property type="entry name" value="Sig_transdc_His_kin-like_C"/>
</dbReference>